<accession>A0AAV1VKD4</accession>
<dbReference type="AlphaFoldDB" id="A0AAV1VKD4"/>
<name>A0AAV1VKD4_9STRA</name>
<protein>
    <submittedName>
        <fullName evidence="2">Uncharacterized protein</fullName>
    </submittedName>
</protein>
<reference evidence="2" key="1">
    <citation type="submission" date="2024-01" db="EMBL/GenBank/DDBJ databases">
        <authorList>
            <person name="Webb A."/>
        </authorList>
    </citation>
    <scope>NUCLEOTIDE SEQUENCE</scope>
    <source>
        <strain evidence="2">Pm1</strain>
    </source>
</reference>
<gene>
    <name evidence="2" type="ORF">PM001_LOCUS31833</name>
</gene>
<feature type="region of interest" description="Disordered" evidence="1">
    <location>
        <begin position="244"/>
        <end position="266"/>
    </location>
</feature>
<evidence type="ECO:0000313" key="2">
    <source>
        <dbReference type="EMBL" id="CAK7946683.1"/>
    </source>
</evidence>
<evidence type="ECO:0000313" key="3">
    <source>
        <dbReference type="Proteomes" id="UP001162060"/>
    </source>
</evidence>
<feature type="compositionally biased region" description="Polar residues" evidence="1">
    <location>
        <begin position="37"/>
        <end position="47"/>
    </location>
</feature>
<organism evidence="2 3">
    <name type="scientific">Peronospora matthiolae</name>
    <dbReference type="NCBI Taxonomy" id="2874970"/>
    <lineage>
        <taxon>Eukaryota</taxon>
        <taxon>Sar</taxon>
        <taxon>Stramenopiles</taxon>
        <taxon>Oomycota</taxon>
        <taxon>Peronosporomycetes</taxon>
        <taxon>Peronosporales</taxon>
        <taxon>Peronosporaceae</taxon>
        <taxon>Peronospora</taxon>
    </lineage>
</organism>
<dbReference type="EMBL" id="CAKLBY020000374">
    <property type="protein sequence ID" value="CAK7946683.1"/>
    <property type="molecule type" value="Genomic_DNA"/>
</dbReference>
<feature type="region of interest" description="Disordered" evidence="1">
    <location>
        <begin position="188"/>
        <end position="207"/>
    </location>
</feature>
<comment type="caution">
    <text evidence="2">The sequence shown here is derived from an EMBL/GenBank/DDBJ whole genome shotgun (WGS) entry which is preliminary data.</text>
</comment>
<feature type="compositionally biased region" description="Polar residues" evidence="1">
    <location>
        <begin position="17"/>
        <end position="30"/>
    </location>
</feature>
<dbReference type="Proteomes" id="UP001162060">
    <property type="component" value="Unassembled WGS sequence"/>
</dbReference>
<evidence type="ECO:0000256" key="1">
    <source>
        <dbReference type="SAM" id="MobiDB-lite"/>
    </source>
</evidence>
<proteinExistence type="predicted"/>
<feature type="region of interest" description="Disordered" evidence="1">
    <location>
        <begin position="17"/>
        <end position="57"/>
    </location>
</feature>
<sequence>MATTAYQSWLRKSEFKVSQQLSTSTSNSPSVPEVSTHLATETTSQTAALPPTSKKQPKLISIHHRNEKAADVKRVAYVAAGHGDSTVERQANLDKVAAWKQPWDDKERLMEQIVPRQTRALTALRRLSTKKEKRSQQWRQCVDVKTSCDSVKKGTEQRVSTKIASGTMQLKQMDSRNRIAEVVSNSTRKRPWCNAETSGSGDDRGKGFADEHLQHSLHDEGVVGMLEFVGSDNDDATTRRLSYCSDHEEEEKSRRSSSGLPPKCPMVKQKGVETSVLDECQYWMAVDRFSHLE</sequence>